<accession>A0A6N2KKL2</accession>
<keyword evidence="1" id="KW-0378">Hydrolase</keyword>
<dbReference type="InterPro" id="IPR054722">
    <property type="entry name" value="PolX-like_BBD"/>
</dbReference>
<feature type="domain" description="Integrase catalytic" evidence="3">
    <location>
        <begin position="583"/>
        <end position="762"/>
    </location>
</feature>
<dbReference type="InterPro" id="IPR039537">
    <property type="entry name" value="Retrotran_Ty1/copia-like"/>
</dbReference>
<name>A0A6N2KKL2_SALVM</name>
<dbReference type="InterPro" id="IPR012337">
    <property type="entry name" value="RNaseH-like_sf"/>
</dbReference>
<dbReference type="PANTHER" id="PTHR42648:SF22">
    <property type="entry name" value="REVERSE TRANSCRIPTASE TY1_COPIA-TYPE DOMAIN-CONTAINING PROTEIN"/>
    <property type="match status" value="1"/>
</dbReference>
<protein>
    <recommendedName>
        <fullName evidence="3">Integrase catalytic domain-containing protein</fullName>
    </recommendedName>
</protein>
<feature type="region of interest" description="Disordered" evidence="2">
    <location>
        <begin position="828"/>
        <end position="847"/>
    </location>
</feature>
<keyword evidence="1" id="KW-0645">Protease</keyword>
<evidence type="ECO:0000256" key="1">
    <source>
        <dbReference type="ARBA" id="ARBA00022670"/>
    </source>
</evidence>
<proteinExistence type="predicted"/>
<organism evidence="4">
    <name type="scientific">Salix viminalis</name>
    <name type="common">Common osier</name>
    <name type="synonym">Basket willow</name>
    <dbReference type="NCBI Taxonomy" id="40686"/>
    <lineage>
        <taxon>Eukaryota</taxon>
        <taxon>Viridiplantae</taxon>
        <taxon>Streptophyta</taxon>
        <taxon>Embryophyta</taxon>
        <taxon>Tracheophyta</taxon>
        <taxon>Spermatophyta</taxon>
        <taxon>Magnoliopsida</taxon>
        <taxon>eudicotyledons</taxon>
        <taxon>Gunneridae</taxon>
        <taxon>Pentapetalae</taxon>
        <taxon>rosids</taxon>
        <taxon>fabids</taxon>
        <taxon>Malpighiales</taxon>
        <taxon>Salicaceae</taxon>
        <taxon>Saliceae</taxon>
        <taxon>Salix</taxon>
    </lineage>
</organism>
<dbReference type="GO" id="GO:0015074">
    <property type="term" value="P:DNA integration"/>
    <property type="evidence" value="ECO:0007669"/>
    <property type="project" value="InterPro"/>
</dbReference>
<dbReference type="PROSITE" id="PS50994">
    <property type="entry name" value="INTEGRASE"/>
    <property type="match status" value="1"/>
</dbReference>
<reference evidence="4" key="1">
    <citation type="submission" date="2019-03" db="EMBL/GenBank/DDBJ databases">
        <authorList>
            <person name="Mank J."/>
            <person name="Almeida P."/>
        </authorList>
    </citation>
    <scope>NUCLEOTIDE SEQUENCE</scope>
    <source>
        <strain evidence="4">78183</strain>
    </source>
</reference>
<evidence type="ECO:0000256" key="2">
    <source>
        <dbReference type="SAM" id="MobiDB-lite"/>
    </source>
</evidence>
<dbReference type="GO" id="GO:0008233">
    <property type="term" value="F:peptidase activity"/>
    <property type="evidence" value="ECO:0007669"/>
    <property type="project" value="UniProtKB-KW"/>
</dbReference>
<dbReference type="Gene3D" id="3.30.420.10">
    <property type="entry name" value="Ribonuclease H-like superfamily/Ribonuclease H"/>
    <property type="match status" value="1"/>
</dbReference>
<dbReference type="InterPro" id="IPR001584">
    <property type="entry name" value="Integrase_cat-core"/>
</dbReference>
<dbReference type="Pfam" id="PF14223">
    <property type="entry name" value="Retrotran_gag_2"/>
    <property type="match status" value="1"/>
</dbReference>
<dbReference type="Pfam" id="PF22936">
    <property type="entry name" value="Pol_BBD"/>
    <property type="match status" value="1"/>
</dbReference>
<dbReference type="GO" id="GO:0006508">
    <property type="term" value="P:proteolysis"/>
    <property type="evidence" value="ECO:0007669"/>
    <property type="project" value="UniProtKB-KW"/>
</dbReference>
<evidence type="ECO:0000259" key="3">
    <source>
        <dbReference type="PROSITE" id="PS50994"/>
    </source>
</evidence>
<gene>
    <name evidence="4" type="ORF">SVIM_LOCUS76383</name>
</gene>
<dbReference type="SUPFAM" id="SSF53098">
    <property type="entry name" value="Ribonuclease H-like"/>
    <property type="match status" value="1"/>
</dbReference>
<sequence length="1097" mass="122802">MTLVASIRFHQSNSSVLVQLYLGDDVYGGEFLGRPLQIQQLPITQLRLPYCSETRRSILEITNCVKTVLKASISNGRLTPDFIGKSSDPAVLFSISFFLFVPLPLLTDMEDLEIVEASKSSKGVGVVSTTFDSDSNSSQRVTTVLLNGFNYLPWSRAITIALGGRSRLGFINGKDKAPDSNSSDFENWLAKDQMVMSWILNSMERNIAEIFSYYQSSLELWEAVKDMYGNQNNSARIFQIQQDIAKLHQNGQPFVNLLSRLKSLWNELEVYRPHSVDPTVLRNRTEEDQIFQLLASLGSEFEDLRSHILMTAELPSLKSVCSTIQREEIRRKVMTRDSSVNISKGRAFAAHQRDQSAAFAAHQRDQSAEKKFFKGKRPDLKCEFCNLIGHSQDRCWSLHPQLKPKSFKDKLGGNQRRFPTHRAHLAAQATDSIPSSPMSLLNEFASFLQGKQNFGGDGAGSDEPTALLSKFAGLSTGGNSERCQGIILALMTAIEISNLNDMWVVDSSASDHMTNDLNKIHDFCPIDSCVSVANGTTAAVKGKGKFKIVSPTDHYTKQKIGEGFYLNGLYFFCESAVPKGLHASYSPLNNHRLWHLRLAHASDFIVSKIQPNLPKGNYACETCHYAKSSRLPFTASLSKTSKVFDLIHSDDFHNLISTQFSAKIKVFRSDNGSEFTSHIMKDYLGANGIMHQTSCVSTPQQNGVAERKNRDLLEKTRALMLQMNVPKTFWSYGVLTATYIINRLPSQVLDFKCPMEILQEKPPNISHLKKGYKCYDSMPDKRPMLAGITVTQPTLSTTSPITLADSPSCAPNHTPVADSPSPIILAEPHSPPEIPSPKRNPPRERRCPAKFRDMRPTQSVAGYTKPNSIRMVINRISTLVRKDSPGVGVDYKETFAPVAKMTTLKKTLQQLFPLRILALKIFLALKCLFQQSLFLNQRKYTIDLLQEAATCERCVALRSLLADMGCPSTTPMNLFCDNQAAMHIAKNPVFHERTKHIEVDCHYIRQQVQSNNITTHYVRTGDQLADVFTKVVPSSQFNRLLCKLGSVTPRSSLRRSILRLCIIRMQIVQYLPSLSVNLEFLVGTPQISSYLLSIVPL</sequence>
<feature type="compositionally biased region" description="Pro residues" evidence="2">
    <location>
        <begin position="829"/>
        <end position="839"/>
    </location>
</feature>
<dbReference type="InterPro" id="IPR036397">
    <property type="entry name" value="RNaseH_sf"/>
</dbReference>
<dbReference type="CDD" id="cd09272">
    <property type="entry name" value="RNase_HI_RT_Ty1"/>
    <property type="match status" value="1"/>
</dbReference>
<dbReference type="GO" id="GO:0003676">
    <property type="term" value="F:nucleic acid binding"/>
    <property type="evidence" value="ECO:0007669"/>
    <property type="project" value="InterPro"/>
</dbReference>
<dbReference type="EMBL" id="CAADRP010000335">
    <property type="protein sequence ID" value="VFU26859.1"/>
    <property type="molecule type" value="Genomic_DNA"/>
</dbReference>
<evidence type="ECO:0000313" key="4">
    <source>
        <dbReference type="EMBL" id="VFU26859.1"/>
    </source>
</evidence>
<dbReference type="AlphaFoldDB" id="A0A6N2KKL2"/>
<dbReference type="PANTHER" id="PTHR42648">
    <property type="entry name" value="TRANSPOSASE, PUTATIVE-RELATED"/>
    <property type="match status" value="1"/>
</dbReference>